<accession>A0A1G1YWZ3</accession>
<evidence type="ECO:0008006" key="3">
    <source>
        <dbReference type="Google" id="ProtNLM"/>
    </source>
</evidence>
<gene>
    <name evidence="1" type="ORF">A2119_02700</name>
</gene>
<reference evidence="1 2" key="1">
    <citation type="journal article" date="2016" name="Nat. Commun.">
        <title>Thousands of microbial genomes shed light on interconnected biogeochemical processes in an aquifer system.</title>
        <authorList>
            <person name="Anantharaman K."/>
            <person name="Brown C.T."/>
            <person name="Hug L.A."/>
            <person name="Sharon I."/>
            <person name="Castelle C.J."/>
            <person name="Probst A.J."/>
            <person name="Thomas B.C."/>
            <person name="Singh A."/>
            <person name="Wilkins M.J."/>
            <person name="Karaoz U."/>
            <person name="Brodie E.L."/>
            <person name="Williams K.H."/>
            <person name="Hubbard S.S."/>
            <person name="Banfield J.F."/>
        </authorList>
    </citation>
    <scope>NUCLEOTIDE SEQUENCE [LARGE SCALE GENOMIC DNA]</scope>
</reference>
<sequence>MAVVFALVVVLLLGGYFYFNPSNRGVSVDINLPQGNIYPGEILDVDVSISNNSKSQLQNTRLTLNFPKGIKLLDNKDRVNEVRELKDEVGAGALVKETYKVVILPGGGPEDYTLEAKANYSTESFSNDFERRQSKKVDVKTDGFKLEMTAPENVSTGESFPIEVTYGLPESERESLGKFLVLEGPALRVLNANMEQVSENRWLLEKGNDQKINTTVVMDTKPSDVFFLKGKVVVEFGGEDYVIFEKQSEVTLVGSSLALSVDLADPKGFVSPGEQLTYKVSYKNNTGIELKDALLRVELVGDMFDFSSIQTSGTFDSLSRTVTWNSSRFGELRELAKGEEGSFNVDIKVKPNFPTNGVSDKNFTLKAKGSIESPTVIQGTNTDRTSNFANSEVNVSGNIAVDTRAYFRDATSGILNEGPFPPKVGQATEYTVHWNLANAGTDVDEVTVRAHLENGVSFTGEVKGTTNTLPTLDASSNEVVWTVGAVSVGGGMSGNRPEAIFQVSLTPGVGLLGQFAPLLGITSVSAKDVFTDVSLLGTDSALTTKLVDDSTVGLNQGKVIQ</sequence>
<name>A0A1G1YWZ3_9BACT</name>
<protein>
    <recommendedName>
        <fullName evidence="3">DUF11 domain-containing protein</fullName>
    </recommendedName>
</protein>
<dbReference type="AlphaFoldDB" id="A0A1G1YWZ3"/>
<comment type="caution">
    <text evidence="1">The sequence shown here is derived from an EMBL/GenBank/DDBJ whole genome shotgun (WGS) entry which is preliminary data.</text>
</comment>
<evidence type="ECO:0000313" key="1">
    <source>
        <dbReference type="EMBL" id="OGY56905.1"/>
    </source>
</evidence>
<proteinExistence type="predicted"/>
<organism evidence="1 2">
    <name type="scientific">Candidatus Colwellbacteria bacterium GWA2_46_10</name>
    <dbReference type="NCBI Taxonomy" id="1797684"/>
    <lineage>
        <taxon>Bacteria</taxon>
        <taxon>Candidatus Colwelliibacteriota</taxon>
    </lineage>
</organism>
<evidence type="ECO:0000313" key="2">
    <source>
        <dbReference type="Proteomes" id="UP000178179"/>
    </source>
</evidence>
<dbReference type="EMBL" id="MHIS01000004">
    <property type="protein sequence ID" value="OGY56905.1"/>
    <property type="molecule type" value="Genomic_DNA"/>
</dbReference>
<dbReference type="Proteomes" id="UP000178179">
    <property type="component" value="Unassembled WGS sequence"/>
</dbReference>